<reference evidence="2 3" key="2">
    <citation type="journal article" date="2014" name="Genome Announc.">
        <title>Complete Genome Sequence of Methanoregula formicica SMSPT, a Mesophilic Hydrogenotrophic Methanogen Isolated from a Methanogenic Upflow Anaerobic Sludge Blanket Reactor.</title>
        <authorList>
            <person name="Yamamoto K."/>
            <person name="Tamaki H."/>
            <person name="Cadillo-Quiroz H."/>
            <person name="Imachi H."/>
            <person name="Kyrpides N."/>
            <person name="Woyke T."/>
            <person name="Goodwin L."/>
            <person name="Zinder S.H."/>
            <person name="Kamagata Y."/>
            <person name="Liu W.T."/>
        </authorList>
    </citation>
    <scope>NUCLEOTIDE SEQUENCE [LARGE SCALE GENOMIC DNA]</scope>
    <source>
        <strain evidence="3">DSM 22288 / NBRC 105244 / SMSP</strain>
    </source>
</reference>
<accession>L0HIU3</accession>
<reference evidence="3" key="1">
    <citation type="submission" date="2011-12" db="EMBL/GenBank/DDBJ databases">
        <title>Complete sequence of Methanoregula formicicum SMSP.</title>
        <authorList>
            <person name="Lucas S."/>
            <person name="Han J."/>
            <person name="Lapidus A."/>
            <person name="Cheng J.-F."/>
            <person name="Goodwin L."/>
            <person name="Pitluck S."/>
            <person name="Peters L."/>
            <person name="Ovchinnikova G."/>
            <person name="Teshima H."/>
            <person name="Detter J.C."/>
            <person name="Han C."/>
            <person name="Tapia R."/>
            <person name="Land M."/>
            <person name="Hauser L."/>
            <person name="Kyrpides N."/>
            <person name="Ivanova N."/>
            <person name="Pagani I."/>
            <person name="Imachi H."/>
            <person name="Tamaki H."/>
            <person name="Sekiguchi Y."/>
            <person name="Kamagata Y."/>
            <person name="Cadillo-Quiroz H."/>
            <person name="Zinder S."/>
            <person name="Liu W.-T."/>
            <person name="Woyke T."/>
        </authorList>
    </citation>
    <scope>NUCLEOTIDE SEQUENCE [LARGE SCALE GENOMIC DNA]</scope>
    <source>
        <strain evidence="3">DSM 22288 / NBRC 105244 / SMSP</strain>
    </source>
</reference>
<dbReference type="Proteomes" id="UP000010824">
    <property type="component" value="Chromosome"/>
</dbReference>
<feature type="transmembrane region" description="Helical" evidence="1">
    <location>
        <begin position="12"/>
        <end position="34"/>
    </location>
</feature>
<proteinExistence type="predicted"/>
<protein>
    <submittedName>
        <fullName evidence="2">Uncharacterized protein</fullName>
    </submittedName>
</protein>
<feature type="transmembrane region" description="Helical" evidence="1">
    <location>
        <begin position="40"/>
        <end position="57"/>
    </location>
</feature>
<keyword evidence="1" id="KW-0812">Transmembrane</keyword>
<keyword evidence="3" id="KW-1185">Reference proteome</keyword>
<keyword evidence="1" id="KW-0472">Membrane</keyword>
<name>L0HIU3_METFS</name>
<feature type="transmembrane region" description="Helical" evidence="1">
    <location>
        <begin position="66"/>
        <end position="87"/>
    </location>
</feature>
<sequence>MTDPDKKKIVSYGIGIALFLSLTTFFLDICIFRISSITGIIILSGFAVLLCLFIYMAKMKFSFRELVLPVVIAFGAAVLVLILAAFAGNALIHDMPGTVTYTVSVNGLDRYNGGLATDIIVPLPMINGEQAFSDDELQYRQFGQWKSMLVVTPQGKMIAFQSLDRNLTNIHAQWFRESRKNTMKIDSSKDLLSPRINLTQVNYTRTVSPDVTGGGYVSKVYIEKEMRAFDEKNGTISFNISFFVSEGTTLGFLGKTYNAQVSEEIPAGFRQSVPVAVYIEKITG</sequence>
<dbReference type="EMBL" id="CP003167">
    <property type="protein sequence ID" value="AGB03014.1"/>
    <property type="molecule type" value="Genomic_DNA"/>
</dbReference>
<evidence type="ECO:0000313" key="2">
    <source>
        <dbReference type="EMBL" id="AGB03014.1"/>
    </source>
</evidence>
<gene>
    <name evidence="2" type="ordered locus">Metfor_2000</name>
</gene>
<evidence type="ECO:0000313" key="3">
    <source>
        <dbReference type="Proteomes" id="UP000010824"/>
    </source>
</evidence>
<dbReference type="eggNOG" id="arCOG03974">
    <property type="taxonomic scope" value="Archaea"/>
</dbReference>
<dbReference type="AlphaFoldDB" id="L0HIU3"/>
<dbReference type="STRING" id="593750.Metfor_2000"/>
<dbReference type="KEGG" id="mfo:Metfor_2000"/>
<dbReference type="HOGENOM" id="CLU_978635_0_0_2"/>
<organism evidence="2 3">
    <name type="scientific">Methanoregula formicica (strain DSM 22288 / NBRC 105244 / SMSP)</name>
    <dbReference type="NCBI Taxonomy" id="593750"/>
    <lineage>
        <taxon>Archaea</taxon>
        <taxon>Methanobacteriati</taxon>
        <taxon>Methanobacteriota</taxon>
        <taxon>Stenosarchaea group</taxon>
        <taxon>Methanomicrobia</taxon>
        <taxon>Methanomicrobiales</taxon>
        <taxon>Methanoregulaceae</taxon>
        <taxon>Methanoregula</taxon>
    </lineage>
</organism>
<keyword evidence="1" id="KW-1133">Transmembrane helix</keyword>
<evidence type="ECO:0000256" key="1">
    <source>
        <dbReference type="SAM" id="Phobius"/>
    </source>
</evidence>
<dbReference type="InParanoid" id="L0HIU3"/>